<protein>
    <submittedName>
        <fullName evidence="1">Uncharacterized protein</fullName>
    </submittedName>
</protein>
<dbReference type="AlphaFoldDB" id="A0A9J5ZYU4"/>
<dbReference type="EMBL" id="JACXVP010000003">
    <property type="protein sequence ID" value="KAG5617235.1"/>
    <property type="molecule type" value="Genomic_DNA"/>
</dbReference>
<evidence type="ECO:0000313" key="2">
    <source>
        <dbReference type="Proteomes" id="UP000824120"/>
    </source>
</evidence>
<comment type="caution">
    <text evidence="1">The sequence shown here is derived from an EMBL/GenBank/DDBJ whole genome shotgun (WGS) entry which is preliminary data.</text>
</comment>
<organism evidence="1 2">
    <name type="scientific">Solanum commersonii</name>
    <name type="common">Commerson's wild potato</name>
    <name type="synonym">Commerson's nightshade</name>
    <dbReference type="NCBI Taxonomy" id="4109"/>
    <lineage>
        <taxon>Eukaryota</taxon>
        <taxon>Viridiplantae</taxon>
        <taxon>Streptophyta</taxon>
        <taxon>Embryophyta</taxon>
        <taxon>Tracheophyta</taxon>
        <taxon>Spermatophyta</taxon>
        <taxon>Magnoliopsida</taxon>
        <taxon>eudicotyledons</taxon>
        <taxon>Gunneridae</taxon>
        <taxon>Pentapetalae</taxon>
        <taxon>asterids</taxon>
        <taxon>lamiids</taxon>
        <taxon>Solanales</taxon>
        <taxon>Solanaceae</taxon>
        <taxon>Solanoideae</taxon>
        <taxon>Solaneae</taxon>
        <taxon>Solanum</taxon>
    </lineage>
</organism>
<gene>
    <name evidence="1" type="ORF">H5410_017059</name>
</gene>
<name>A0A9J5ZYU4_SOLCO</name>
<evidence type="ECO:0000313" key="1">
    <source>
        <dbReference type="EMBL" id="KAG5617235.1"/>
    </source>
</evidence>
<sequence length="81" mass="9900">MNWLNSQKEIDNLLQKAFLLIEISEAYFMENYRRNGDGYSRDYMIEQELYERFYCSKFMTFYMIKTKCYVCGMDPPWVTQG</sequence>
<reference evidence="1 2" key="1">
    <citation type="submission" date="2020-09" db="EMBL/GenBank/DDBJ databases">
        <title>De no assembly of potato wild relative species, Solanum commersonii.</title>
        <authorList>
            <person name="Cho K."/>
        </authorList>
    </citation>
    <scope>NUCLEOTIDE SEQUENCE [LARGE SCALE GENOMIC DNA]</scope>
    <source>
        <strain evidence="1">LZ3.2</strain>
        <tissue evidence="1">Leaf</tissue>
    </source>
</reference>
<accession>A0A9J5ZYU4</accession>
<proteinExistence type="predicted"/>
<keyword evidence="2" id="KW-1185">Reference proteome</keyword>
<dbReference type="Proteomes" id="UP000824120">
    <property type="component" value="Chromosome 3"/>
</dbReference>